<dbReference type="Proteomes" id="UP000004906">
    <property type="component" value="Unassembled WGS sequence"/>
</dbReference>
<proteinExistence type="predicted"/>
<gene>
    <name evidence="1" type="ORF">LTSEADE_5046</name>
</gene>
<protein>
    <submittedName>
        <fullName evidence="1">Uncharacterized protein</fullName>
    </submittedName>
</protein>
<feature type="non-terminal residue" evidence="1">
    <location>
        <position position="30"/>
    </location>
</feature>
<name>A0A6C8GH56_SALET</name>
<sequence length="30" mass="3467">MHHDDHQRYRANYSFLRADFLSAGVSGAPF</sequence>
<comment type="caution">
    <text evidence="1">The sequence shown here is derived from an EMBL/GenBank/DDBJ whole genome shotgun (WGS) entry which is preliminary data.</text>
</comment>
<reference evidence="1 2" key="1">
    <citation type="journal article" date="2011" name="BMC Genomics">
        <title>Genome sequencing reveals diversification of virulence factor content and possible host adaptation in distinct subpopulations of Salmonella enterica.</title>
        <authorList>
            <person name="den Bakker H.C."/>
            <person name="Moreno Switt A.I."/>
            <person name="Govoni G."/>
            <person name="Cummings C.A."/>
            <person name="Ranieri M.L."/>
            <person name="Degoricija L."/>
            <person name="Hoelzer K."/>
            <person name="Rodriguez-Rivera L.D."/>
            <person name="Brown S."/>
            <person name="Bolchacova E."/>
            <person name="Furtado M.R."/>
            <person name="Wiedmann M."/>
        </authorList>
    </citation>
    <scope>NUCLEOTIDE SEQUENCE [LARGE SCALE GENOMIC DNA]</scope>
    <source>
        <strain evidence="1 2">A4-669</strain>
    </source>
</reference>
<organism evidence="1 2">
    <name type="scientific">Salmonella enterica subsp. enterica serovar Adelaide str. A4-669</name>
    <dbReference type="NCBI Taxonomy" id="913063"/>
    <lineage>
        <taxon>Bacteria</taxon>
        <taxon>Pseudomonadati</taxon>
        <taxon>Pseudomonadota</taxon>
        <taxon>Gammaproteobacteria</taxon>
        <taxon>Enterobacterales</taxon>
        <taxon>Enterobacteriaceae</taxon>
        <taxon>Salmonella</taxon>
    </lineage>
</organism>
<evidence type="ECO:0000313" key="2">
    <source>
        <dbReference type="Proteomes" id="UP000004906"/>
    </source>
</evidence>
<dbReference type="EMBL" id="AFCI01001685">
    <property type="protein sequence ID" value="EHC30799.1"/>
    <property type="molecule type" value="Genomic_DNA"/>
</dbReference>
<evidence type="ECO:0000313" key="1">
    <source>
        <dbReference type="EMBL" id="EHC30799.1"/>
    </source>
</evidence>
<dbReference type="AlphaFoldDB" id="A0A6C8GH56"/>
<accession>A0A6C8GH56</accession>